<gene>
    <name evidence="5" type="ORF">NE695_14680</name>
</gene>
<protein>
    <submittedName>
        <fullName evidence="5">GntR family transcriptional regulator</fullName>
    </submittedName>
</protein>
<keyword evidence="1" id="KW-0805">Transcription regulation</keyword>
<organism evidence="5 6">
    <name type="scientific">Neglectibacter timonensis</name>
    <dbReference type="NCBI Taxonomy" id="1776382"/>
    <lineage>
        <taxon>Bacteria</taxon>
        <taxon>Bacillati</taxon>
        <taxon>Bacillota</taxon>
        <taxon>Clostridia</taxon>
        <taxon>Eubacteriales</taxon>
        <taxon>Oscillospiraceae</taxon>
        <taxon>Neglectibacter</taxon>
    </lineage>
</organism>
<dbReference type="Gene3D" id="1.10.10.10">
    <property type="entry name" value="Winged helix-like DNA-binding domain superfamily/Winged helix DNA-binding domain"/>
    <property type="match status" value="2"/>
</dbReference>
<proteinExistence type="predicted"/>
<dbReference type="Proteomes" id="UP001524473">
    <property type="component" value="Unassembled WGS sequence"/>
</dbReference>
<dbReference type="Pfam" id="PF00392">
    <property type="entry name" value="GntR"/>
    <property type="match status" value="2"/>
</dbReference>
<feature type="domain" description="HTH gntR-type" evidence="4">
    <location>
        <begin position="4"/>
        <end position="73"/>
    </location>
</feature>
<evidence type="ECO:0000256" key="2">
    <source>
        <dbReference type="ARBA" id="ARBA00023125"/>
    </source>
</evidence>
<evidence type="ECO:0000259" key="4">
    <source>
        <dbReference type="PROSITE" id="PS50949"/>
    </source>
</evidence>
<comment type="caution">
    <text evidence="5">The sequence shown here is derived from an EMBL/GenBank/DDBJ whole genome shotgun (WGS) entry which is preliminary data.</text>
</comment>
<dbReference type="EMBL" id="JANFZH010000039">
    <property type="protein sequence ID" value="MCQ4841158.1"/>
    <property type="molecule type" value="Genomic_DNA"/>
</dbReference>
<dbReference type="SUPFAM" id="SSF46785">
    <property type="entry name" value="Winged helix' DNA-binding domain"/>
    <property type="match status" value="2"/>
</dbReference>
<evidence type="ECO:0000256" key="3">
    <source>
        <dbReference type="ARBA" id="ARBA00023163"/>
    </source>
</evidence>
<accession>A0ABT1S2K9</accession>
<evidence type="ECO:0000256" key="1">
    <source>
        <dbReference type="ARBA" id="ARBA00023015"/>
    </source>
</evidence>
<name>A0ABT1S2K9_9FIRM</name>
<dbReference type="SMART" id="SM00345">
    <property type="entry name" value="HTH_GNTR"/>
    <property type="match status" value="2"/>
</dbReference>
<keyword evidence="2" id="KW-0238">DNA-binding</keyword>
<dbReference type="PROSITE" id="PS50949">
    <property type="entry name" value="HTH_GNTR"/>
    <property type="match status" value="1"/>
</dbReference>
<dbReference type="InterPro" id="IPR000524">
    <property type="entry name" value="Tscrpt_reg_HTH_GntR"/>
</dbReference>
<dbReference type="InterPro" id="IPR050679">
    <property type="entry name" value="Bact_HTH_transcr_reg"/>
</dbReference>
<sequence>MQNNSMADIIYDYFTSRILFGYYLLGDRLPSISYICRQFQVSALTVRTALYRMHDEGYIKITERKRSTVIYRPDKQQGQRYRAAFLSRREGMEDICRHSDLLFSPIVHYYLQRQTEDSIHQIRTQLKRRKEHPVKQINMFYAEAMRPLNNPLVLNLHWEIVRYLQTPYLQRPANFEASDAAAKHIEQMLTLIETGNTDQALEVTQAFSKNVTQMFFMSLAVQLDTPEPVEQIPFEWQIYREHPQLCYTLAAELMSKIDARIYKQEKLLPSCQALAQEYDVSLITMRRTLELLNDIRVTETINGVGTRVISGRLAGPPDLSHLQIRKCLLMLLQAMQISALTCENVAVHTLSSLDEEDFQVFGREIGRLIKEGTPFLTAKSCLRFIGDNSSSAFIREVYRQLYFLLQWGHALHMFSQKLDSGGFYEFYAENLRGALSRRDIEGFAGKLSELMKKSVEGTKTLLLELGFQKKQLIWT</sequence>
<evidence type="ECO:0000313" key="5">
    <source>
        <dbReference type="EMBL" id="MCQ4841158.1"/>
    </source>
</evidence>
<dbReference type="InterPro" id="IPR036388">
    <property type="entry name" value="WH-like_DNA-bd_sf"/>
</dbReference>
<keyword evidence="3" id="KW-0804">Transcription</keyword>
<dbReference type="PANTHER" id="PTHR44846">
    <property type="entry name" value="MANNOSYL-D-GLYCERATE TRANSPORT/METABOLISM SYSTEM REPRESSOR MNGR-RELATED"/>
    <property type="match status" value="1"/>
</dbReference>
<dbReference type="PANTHER" id="PTHR44846:SF1">
    <property type="entry name" value="MANNOSYL-D-GLYCERATE TRANSPORT_METABOLISM SYSTEM REPRESSOR MNGR-RELATED"/>
    <property type="match status" value="1"/>
</dbReference>
<evidence type="ECO:0000313" key="6">
    <source>
        <dbReference type="Proteomes" id="UP001524473"/>
    </source>
</evidence>
<reference evidence="5 6" key="1">
    <citation type="submission" date="2022-06" db="EMBL/GenBank/DDBJ databases">
        <title>Isolation of gut microbiota from human fecal samples.</title>
        <authorList>
            <person name="Pamer E.G."/>
            <person name="Barat B."/>
            <person name="Waligurski E."/>
            <person name="Medina S."/>
            <person name="Paddock L."/>
            <person name="Mostad J."/>
        </authorList>
    </citation>
    <scope>NUCLEOTIDE SEQUENCE [LARGE SCALE GENOMIC DNA]</scope>
    <source>
        <strain evidence="5 6">DFI.9.73</strain>
    </source>
</reference>
<dbReference type="RefSeq" id="WP_256192255.1">
    <property type="nucleotide sequence ID" value="NZ_JANFZG010000041.1"/>
</dbReference>
<dbReference type="InterPro" id="IPR036390">
    <property type="entry name" value="WH_DNA-bd_sf"/>
</dbReference>
<keyword evidence="6" id="KW-1185">Reference proteome</keyword>